<proteinExistence type="predicted"/>
<dbReference type="AlphaFoldDB" id="A0A6M8HVW8"/>
<dbReference type="Pfam" id="PF00378">
    <property type="entry name" value="ECH_1"/>
    <property type="match status" value="1"/>
</dbReference>
<keyword evidence="3" id="KW-0413">Isomerase</keyword>
<comment type="subcellular location">
    <subcellularLocation>
        <location evidence="1">Peroxisome</location>
    </subcellularLocation>
</comment>
<evidence type="ECO:0000256" key="1">
    <source>
        <dbReference type="ARBA" id="ARBA00004275"/>
    </source>
</evidence>
<dbReference type="PANTHER" id="PTHR43684:SF1">
    <property type="entry name" value="ENOYL-COA DELTA ISOMERASE 2"/>
    <property type="match status" value="1"/>
</dbReference>
<dbReference type="InterPro" id="IPR051053">
    <property type="entry name" value="ECH/Chromodomain_protein"/>
</dbReference>
<sequence length="254" mass="26849">MSELVESVVEAGICRIILNRPEKKNALTSAMYDRMAMLLRAADSDDAVRVVQLGSSGSDFCAGNDIADFMAQSRQDAATIEEPAGLRFLDTLIGFGKPIVAAVGGAAIGIGTTMLLHCDIVVASADAVFGLPFVKLGLVPEAASSLLLPQLMGYQRAAELLLLGDTFNASTAYELRLVNRVVPADDLGITAARYAAQLAARPPEALRLSRQLLRSNLAEVRSAKSREAAVFLQRLSSPEAAAGLNAFLSRSRSG</sequence>
<name>A0A6M8HVW8_9PROT</name>
<dbReference type="CDD" id="cd06558">
    <property type="entry name" value="crotonase-like"/>
    <property type="match status" value="1"/>
</dbReference>
<evidence type="ECO:0000313" key="5">
    <source>
        <dbReference type="Proteomes" id="UP000500767"/>
    </source>
</evidence>
<dbReference type="Gene3D" id="3.90.226.10">
    <property type="entry name" value="2-enoyl-CoA Hydratase, Chain A, domain 1"/>
    <property type="match status" value="1"/>
</dbReference>
<dbReference type="GO" id="GO:0004165">
    <property type="term" value="F:delta(3)-delta(2)-enoyl-CoA isomerase activity"/>
    <property type="evidence" value="ECO:0007669"/>
    <property type="project" value="UniProtKB-ARBA"/>
</dbReference>
<dbReference type="Proteomes" id="UP000500767">
    <property type="component" value="Chromosome"/>
</dbReference>
<keyword evidence="2" id="KW-0576">Peroxisome</keyword>
<keyword evidence="5" id="KW-1185">Reference proteome</keyword>
<dbReference type="RefSeq" id="WP_171834244.1">
    <property type="nucleotide sequence ID" value="NZ_CP053708.1"/>
</dbReference>
<organism evidence="4 5">
    <name type="scientific">Lichenicola cladoniae</name>
    <dbReference type="NCBI Taxonomy" id="1484109"/>
    <lineage>
        <taxon>Bacteria</taxon>
        <taxon>Pseudomonadati</taxon>
        <taxon>Pseudomonadota</taxon>
        <taxon>Alphaproteobacteria</taxon>
        <taxon>Acetobacterales</taxon>
        <taxon>Acetobacteraceae</taxon>
        <taxon>Lichenicola</taxon>
    </lineage>
</organism>
<protein>
    <submittedName>
        <fullName evidence="4">Enoyl-CoA hydratase</fullName>
    </submittedName>
</protein>
<dbReference type="PANTHER" id="PTHR43684">
    <property type="match status" value="1"/>
</dbReference>
<dbReference type="SUPFAM" id="SSF52096">
    <property type="entry name" value="ClpP/crotonase"/>
    <property type="match status" value="1"/>
</dbReference>
<accession>A0A6M8HVW8</accession>
<dbReference type="EMBL" id="CP053708">
    <property type="protein sequence ID" value="QKE92315.1"/>
    <property type="molecule type" value="Genomic_DNA"/>
</dbReference>
<dbReference type="KEGG" id="lck:HN018_21790"/>
<gene>
    <name evidence="4" type="ORF">HN018_21790</name>
</gene>
<dbReference type="InterPro" id="IPR029045">
    <property type="entry name" value="ClpP/crotonase-like_dom_sf"/>
</dbReference>
<evidence type="ECO:0000256" key="3">
    <source>
        <dbReference type="ARBA" id="ARBA00023235"/>
    </source>
</evidence>
<evidence type="ECO:0000313" key="4">
    <source>
        <dbReference type="EMBL" id="QKE92315.1"/>
    </source>
</evidence>
<reference evidence="4 5" key="1">
    <citation type="journal article" date="2014" name="World J. Microbiol. Biotechnol.">
        <title>Biodiversity and physiological characteristics of Antarctic and Arctic lichens-associated bacteria.</title>
        <authorList>
            <person name="Lee Y.M."/>
            <person name="Kim E.H."/>
            <person name="Lee H.K."/>
            <person name="Hong S.G."/>
        </authorList>
    </citation>
    <scope>NUCLEOTIDE SEQUENCE [LARGE SCALE GENOMIC DNA]</scope>
    <source>
        <strain evidence="4 5">PAMC 26569</strain>
    </source>
</reference>
<dbReference type="InterPro" id="IPR001753">
    <property type="entry name" value="Enoyl-CoA_hydra/iso"/>
</dbReference>
<evidence type="ECO:0000256" key="2">
    <source>
        <dbReference type="ARBA" id="ARBA00023140"/>
    </source>
</evidence>